<evidence type="ECO:0000256" key="1">
    <source>
        <dbReference type="SAM" id="Phobius"/>
    </source>
</evidence>
<protein>
    <submittedName>
        <fullName evidence="3">Uncharacterized protein</fullName>
    </submittedName>
</protein>
<feature type="transmembrane region" description="Helical" evidence="1">
    <location>
        <begin position="79"/>
        <end position="98"/>
    </location>
</feature>
<keyword evidence="2" id="KW-1185">Reference proteome</keyword>
<reference evidence="3" key="1">
    <citation type="submission" date="2022-11" db="UniProtKB">
        <authorList>
            <consortium name="WormBaseParasite"/>
        </authorList>
    </citation>
    <scope>IDENTIFICATION</scope>
</reference>
<evidence type="ECO:0000313" key="3">
    <source>
        <dbReference type="WBParaSite" id="PDA_v2.g20385.t1"/>
    </source>
</evidence>
<accession>A0A914PPA6</accession>
<dbReference type="WBParaSite" id="PDA_v2.g20385.t1">
    <property type="protein sequence ID" value="PDA_v2.g20385.t1"/>
    <property type="gene ID" value="PDA_v2.g20385"/>
</dbReference>
<keyword evidence="1" id="KW-0812">Transmembrane</keyword>
<dbReference type="Proteomes" id="UP000887578">
    <property type="component" value="Unplaced"/>
</dbReference>
<keyword evidence="1" id="KW-0472">Membrane</keyword>
<organism evidence="2 3">
    <name type="scientific">Panagrolaimus davidi</name>
    <dbReference type="NCBI Taxonomy" id="227884"/>
    <lineage>
        <taxon>Eukaryota</taxon>
        <taxon>Metazoa</taxon>
        <taxon>Ecdysozoa</taxon>
        <taxon>Nematoda</taxon>
        <taxon>Chromadorea</taxon>
        <taxon>Rhabditida</taxon>
        <taxon>Tylenchina</taxon>
        <taxon>Panagrolaimomorpha</taxon>
        <taxon>Panagrolaimoidea</taxon>
        <taxon>Panagrolaimidae</taxon>
        <taxon>Panagrolaimus</taxon>
    </lineage>
</organism>
<keyword evidence="1" id="KW-1133">Transmembrane helix</keyword>
<proteinExistence type="predicted"/>
<name>A0A914PPA6_9BILA</name>
<dbReference type="AlphaFoldDB" id="A0A914PPA6"/>
<sequence length="560" mass="65141">MKVKNLITTVSHKIHHHHHHEDDPENSFHLNYEGSSTVEKVKKKSKPIIKEDEFKSKWDQFCDFTSINGFRLLSSKFSWTMRIATATIMFVATCGLFWNVSGAFIKYFNPSGQKNTVVHQGEYEIMDLPKVRFCHQSKNARASVDPDVLSLLHEDSRRLLYLYDIEGVTADMLKREKLPYLYYFMTEANDITFEGRNCISDFYKLQNDCKHVTLYQSYCSIFRSPPNSTNIEDLTVPEMLQAKRDYDNCLVNEYLDSNNNPKSNNIEGFYCCRIKKAFFEFKKIKDENFEEFLSKNNKQELFVWSSSTNFTVTEEWDSLYGKCSTYTLNQFITDNPFDGKPLLSINFLLNTFAFDIMSDDGVIASFVFDNYRANEFVLLPNAQTTIKIKESFDINDYDCTSKYPSLCSDAREPYNDRICEECYNTRKNCHCDNPLRKSDNFGRAKKSICNVHDSILCLLQKTSTGQDVCPNPCISKFYRSLTTLDNFNITLLNVSTDEMTQIKEDFVSTINYLINTIDKTSAVFPLGNHALWEAVYFLEEIFEEFWKILFLVTKLSGKQL</sequence>
<evidence type="ECO:0000313" key="2">
    <source>
        <dbReference type="Proteomes" id="UP000887578"/>
    </source>
</evidence>